<evidence type="ECO:0000256" key="1">
    <source>
        <dbReference type="SAM" id="Phobius"/>
    </source>
</evidence>
<sequence>MPAAAAYASTAWVDVRIGLAVGSEGEEMPYSTSVPMILCMVASLAAGVARLARGRCHFRLG</sequence>
<feature type="transmembrane region" description="Helical" evidence="1">
    <location>
        <begin position="32"/>
        <end position="52"/>
    </location>
</feature>
<reference evidence="2 3" key="1">
    <citation type="journal article" date="2019" name="Emerg. Microbes Infect.">
        <title>Comprehensive subspecies identification of 175 nontuberculous mycobacteria species based on 7547 genomic profiles.</title>
        <authorList>
            <person name="Matsumoto Y."/>
            <person name="Kinjo T."/>
            <person name="Motooka D."/>
            <person name="Nabeya D."/>
            <person name="Jung N."/>
            <person name="Uechi K."/>
            <person name="Horii T."/>
            <person name="Iida T."/>
            <person name="Fujita J."/>
            <person name="Nakamura S."/>
        </authorList>
    </citation>
    <scope>NUCLEOTIDE SEQUENCE [LARGE SCALE GENOMIC DNA]</scope>
    <source>
        <strain evidence="2 3">JCM 6376</strain>
    </source>
</reference>
<keyword evidence="1" id="KW-0472">Membrane</keyword>
<keyword evidence="1" id="KW-1133">Transmembrane helix</keyword>
<dbReference type="KEGG" id="maic:MAIC_25520"/>
<evidence type="ECO:0000313" key="2">
    <source>
        <dbReference type="EMBL" id="BBX07749.1"/>
    </source>
</evidence>
<name>A0AAD1HN61_9MYCO</name>
<keyword evidence="1" id="KW-0812">Transmembrane</keyword>
<gene>
    <name evidence="2" type="ORF">MAIC_25520</name>
</gene>
<evidence type="ECO:0000313" key="3">
    <source>
        <dbReference type="Proteomes" id="UP000467327"/>
    </source>
</evidence>
<keyword evidence="3" id="KW-1185">Reference proteome</keyword>
<organism evidence="2 3">
    <name type="scientific">Mycolicibacterium aichiense</name>
    <dbReference type="NCBI Taxonomy" id="1799"/>
    <lineage>
        <taxon>Bacteria</taxon>
        <taxon>Bacillati</taxon>
        <taxon>Actinomycetota</taxon>
        <taxon>Actinomycetes</taxon>
        <taxon>Mycobacteriales</taxon>
        <taxon>Mycobacteriaceae</taxon>
        <taxon>Mycolicibacterium</taxon>
    </lineage>
</organism>
<dbReference type="AlphaFoldDB" id="A0AAD1HN61"/>
<proteinExistence type="predicted"/>
<dbReference type="Proteomes" id="UP000467327">
    <property type="component" value="Chromosome"/>
</dbReference>
<protein>
    <submittedName>
        <fullName evidence="2">Uncharacterized protein</fullName>
    </submittedName>
</protein>
<dbReference type="EMBL" id="AP022561">
    <property type="protein sequence ID" value="BBX07749.1"/>
    <property type="molecule type" value="Genomic_DNA"/>
</dbReference>
<accession>A0AAD1HN61</accession>